<organism evidence="2 3">
    <name type="scientific">Glomerella acutata</name>
    <name type="common">Colletotrichum acutatum</name>
    <dbReference type="NCBI Taxonomy" id="27357"/>
    <lineage>
        <taxon>Eukaryota</taxon>
        <taxon>Fungi</taxon>
        <taxon>Dikarya</taxon>
        <taxon>Ascomycota</taxon>
        <taxon>Pezizomycotina</taxon>
        <taxon>Sordariomycetes</taxon>
        <taxon>Hypocreomycetidae</taxon>
        <taxon>Glomerellales</taxon>
        <taxon>Glomerellaceae</taxon>
        <taxon>Colletotrichum</taxon>
        <taxon>Colletotrichum acutatum species complex</taxon>
    </lineage>
</organism>
<gene>
    <name evidence="2" type="ORF">BDZ83DRAFT_723148</name>
</gene>
<name>A0AAD8UBR4_GLOAC</name>
<dbReference type="Pfam" id="PF06985">
    <property type="entry name" value="HET"/>
    <property type="match status" value="1"/>
</dbReference>
<proteinExistence type="predicted"/>
<evidence type="ECO:0000259" key="1">
    <source>
        <dbReference type="Pfam" id="PF06985"/>
    </source>
</evidence>
<accession>A0AAD8UBR4</accession>
<evidence type="ECO:0000313" key="3">
    <source>
        <dbReference type="Proteomes" id="UP001244207"/>
    </source>
</evidence>
<reference evidence="2" key="1">
    <citation type="submission" date="2021-12" db="EMBL/GenBank/DDBJ databases">
        <title>Comparative genomics, transcriptomics and evolutionary studies reveal genomic signatures of adaptation to plant cell wall in hemibiotrophic fungi.</title>
        <authorList>
            <consortium name="DOE Joint Genome Institute"/>
            <person name="Baroncelli R."/>
            <person name="Diaz J.F."/>
            <person name="Benocci T."/>
            <person name="Peng M."/>
            <person name="Battaglia E."/>
            <person name="Haridas S."/>
            <person name="Andreopoulos W."/>
            <person name="Labutti K."/>
            <person name="Pangilinan J."/>
            <person name="Floch G.L."/>
            <person name="Makela M.R."/>
            <person name="Henrissat B."/>
            <person name="Grigoriev I.V."/>
            <person name="Crouch J.A."/>
            <person name="De Vries R.P."/>
            <person name="Sukno S.A."/>
            <person name="Thon M.R."/>
        </authorList>
    </citation>
    <scope>NUCLEOTIDE SEQUENCE</scope>
    <source>
        <strain evidence="2">CBS 112980</strain>
    </source>
</reference>
<dbReference type="Proteomes" id="UP001244207">
    <property type="component" value="Unassembled WGS sequence"/>
</dbReference>
<comment type="caution">
    <text evidence="2">The sequence shown here is derived from an EMBL/GenBank/DDBJ whole genome shotgun (WGS) entry which is preliminary data.</text>
</comment>
<protein>
    <submittedName>
        <fullName evidence="2">Heterokaryon incompatibility protein-domain-containing protein</fullName>
    </submittedName>
</protein>
<dbReference type="AlphaFoldDB" id="A0AAD8UBR4"/>
<dbReference type="PANTHER" id="PTHR33112:SF13">
    <property type="entry name" value="HETEROKARYON INCOMPATIBILITY DOMAIN-CONTAINING PROTEIN"/>
    <property type="match status" value="1"/>
</dbReference>
<dbReference type="RefSeq" id="XP_060360107.1">
    <property type="nucleotide sequence ID" value="XM_060512527.1"/>
</dbReference>
<dbReference type="GeneID" id="85396425"/>
<evidence type="ECO:0000313" key="2">
    <source>
        <dbReference type="EMBL" id="KAK1714964.1"/>
    </source>
</evidence>
<keyword evidence="3" id="KW-1185">Reference proteome</keyword>
<feature type="domain" description="Heterokaryon incompatibility" evidence="1">
    <location>
        <begin position="191"/>
        <end position="337"/>
    </location>
</feature>
<dbReference type="InterPro" id="IPR010730">
    <property type="entry name" value="HET"/>
</dbReference>
<sequence>MVCSICNDLRGHGDIRDKALKGNRIHKVSGLLWDKFQSSAASCRSCKVLLIGCQGCFAQHNVHEFNIIHCEIEFFYMLPANFEDEEATDVNKHIRFNMNDGSRFEVEIFSLEGDPIPATWESIPTMRRTSKGTDSDTALDTIKSWIDICLGSSHGFCESPEEPLLPSRVLYLEHDKDVIRLIESKSQLANYTALSHCWGRKQIITSTKATLALPPDRDMLSNTFRDAVLLTRRLGIKYIWIDSLCIIQDCKSDWEAESAKMADVYSNAYLTIAATQSHDGDGGLFVKTPDFEVSDTTLSSTSVDHHLEVVTVVVTADQGDPTSSFHPLLTRAWVYQERMLSTRVLHFGPHEIFFECRSDLFCECGRIQYYGSSDSVPIAITKLLHSSALDSEMDGYDWADVASYFIARLWRTLITSYTALDLTLISDRLPAIGGLAKHMAARRKSTYLAGIWKDTINDDLLWIIRTTLKNPRPSPRTAPTWSWASVDASVDVWDAVFFWDPDLDYEEDSRGLYEHYSTVLDCQVTPSGVDNYGGIAHGLLRISSLTVDGVLERDTVIRHGKETVVHYVVTSTGRFHIHADYFLDSPGPDQVLPGADVLCLGMSFVQDGPSDNFKLISLALRESTQQPGNFERIECFFIQSTSPPNDLQKSMYADGSVRVVDIV</sequence>
<dbReference type="EMBL" id="JAHMHS010000127">
    <property type="protein sequence ID" value="KAK1714964.1"/>
    <property type="molecule type" value="Genomic_DNA"/>
</dbReference>
<dbReference type="PANTHER" id="PTHR33112">
    <property type="entry name" value="DOMAIN PROTEIN, PUTATIVE-RELATED"/>
    <property type="match status" value="1"/>
</dbReference>